<dbReference type="InterPro" id="IPR003142">
    <property type="entry name" value="BPL_C"/>
</dbReference>
<dbReference type="NCBIfam" id="TIGR00121">
    <property type="entry name" value="birA_ligase"/>
    <property type="match status" value="1"/>
</dbReference>
<comment type="caution">
    <text evidence="5">Lacks conserved residue(s) required for the propagation of feature annotation.</text>
</comment>
<evidence type="ECO:0000256" key="4">
    <source>
        <dbReference type="ARBA" id="ARBA00023267"/>
    </source>
</evidence>
<dbReference type="InterPro" id="IPR036390">
    <property type="entry name" value="WH_DNA-bd_sf"/>
</dbReference>
<dbReference type="PANTHER" id="PTHR12835:SF5">
    <property type="entry name" value="BIOTIN--PROTEIN LIGASE"/>
    <property type="match status" value="1"/>
</dbReference>
<feature type="binding site" evidence="5">
    <location>
        <begin position="117"/>
        <end position="119"/>
    </location>
    <ligand>
        <name>biotin</name>
        <dbReference type="ChEBI" id="CHEBI:57586"/>
    </ligand>
</feature>
<proteinExistence type="inferred from homology"/>
<comment type="similarity">
    <text evidence="5">Belongs to the biotin--protein ligase family.</text>
</comment>
<dbReference type="SUPFAM" id="SSF46785">
    <property type="entry name" value="Winged helix' DNA-binding domain"/>
    <property type="match status" value="1"/>
</dbReference>
<keyword evidence="1 5" id="KW-0436">Ligase</keyword>
<dbReference type="InterPro" id="IPR008988">
    <property type="entry name" value="Transcriptional_repressor_C"/>
</dbReference>
<reference evidence="7 8" key="1">
    <citation type="submission" date="2021-01" db="EMBL/GenBank/DDBJ databases">
        <title>Genomic Encyclopedia of Type Strains, Phase IV (KMG-IV): sequencing the most valuable type-strain genomes for metagenomic binning, comparative biology and taxonomic classification.</title>
        <authorList>
            <person name="Goeker M."/>
        </authorList>
    </citation>
    <scope>NUCLEOTIDE SEQUENCE [LARGE SCALE GENOMIC DNA]</scope>
    <source>
        <strain evidence="7 8">DSM 25540</strain>
    </source>
</reference>
<keyword evidence="5" id="KW-0805">Transcription regulation</keyword>
<dbReference type="Pfam" id="PF08279">
    <property type="entry name" value="HTH_11"/>
    <property type="match status" value="1"/>
</dbReference>
<dbReference type="InterPro" id="IPR013196">
    <property type="entry name" value="HTH_11"/>
</dbReference>
<accession>A0ABS2PDK0</accession>
<organism evidence="7 8">
    <name type="scientific">Geomicrobium sediminis</name>
    <dbReference type="NCBI Taxonomy" id="1347788"/>
    <lineage>
        <taxon>Bacteria</taxon>
        <taxon>Bacillati</taxon>
        <taxon>Bacillota</taxon>
        <taxon>Bacilli</taxon>
        <taxon>Bacillales</taxon>
        <taxon>Geomicrobium</taxon>
    </lineage>
</organism>
<feature type="binding site" evidence="5">
    <location>
        <position position="113"/>
    </location>
    <ligand>
        <name>biotin</name>
        <dbReference type="ChEBI" id="CHEBI:57586"/>
    </ligand>
</feature>
<sequence>MKRQLLDVLNGETTFVSGQQMSEQLHVSRTAVWKQIEELRKEGYVIEAVSRKGYRLISRPDALNEAEIRSGLTSKAFGQSVHYEKVVDSTQRIIKDLHRNKAAHGTIAVCEQQTNGRGRLNRPWQTEMGQNIMFSTLVKPDISLQLAPQMTLVASIAVAKTVEAVTGEQVSIKWPNDIYLNGKKIAGILTEVQAEANCVEMMVIGIGMNVNESKQSIEENDLSEKATSLSIETNRTYNRRDVLQQLLITFENEYERWLSVGFASMKTEWEERAHLYQKRVTVKNVNREQVGTMVGITDEGVLKLQDENGDVHLVYSGDLH</sequence>
<evidence type="ECO:0000313" key="8">
    <source>
        <dbReference type="Proteomes" id="UP000741863"/>
    </source>
</evidence>
<dbReference type="InterPro" id="IPR004143">
    <property type="entry name" value="BPL_LPL_catalytic"/>
</dbReference>
<dbReference type="PROSITE" id="PS51733">
    <property type="entry name" value="BPL_LPL_CATALYTIC"/>
    <property type="match status" value="1"/>
</dbReference>
<feature type="domain" description="BPL/LPL catalytic" evidence="6">
    <location>
        <begin position="66"/>
        <end position="258"/>
    </location>
</feature>
<keyword evidence="2 5" id="KW-0547">Nucleotide-binding</keyword>
<comment type="caution">
    <text evidence="7">The sequence shown here is derived from an EMBL/GenBank/DDBJ whole genome shotgun (WGS) entry which is preliminary data.</text>
</comment>
<evidence type="ECO:0000256" key="1">
    <source>
        <dbReference type="ARBA" id="ARBA00022598"/>
    </source>
</evidence>
<dbReference type="CDD" id="cd16442">
    <property type="entry name" value="BPL"/>
    <property type="match status" value="1"/>
</dbReference>
<keyword evidence="8" id="KW-1185">Reference proteome</keyword>
<dbReference type="GO" id="GO:0004077">
    <property type="term" value="F:biotin--[biotin carboxyl-carrier protein] ligase activity"/>
    <property type="evidence" value="ECO:0007669"/>
    <property type="project" value="UniProtKB-EC"/>
</dbReference>
<evidence type="ECO:0000256" key="2">
    <source>
        <dbReference type="ARBA" id="ARBA00022741"/>
    </source>
</evidence>
<feature type="binding site" evidence="5">
    <location>
        <position position="184"/>
    </location>
    <ligand>
        <name>biotin</name>
        <dbReference type="ChEBI" id="CHEBI:57586"/>
    </ligand>
</feature>
<dbReference type="EC" id="6.3.4.15" evidence="5"/>
<dbReference type="Gene3D" id="1.10.10.10">
    <property type="entry name" value="Winged helix-like DNA-binding domain superfamily/Winged helix DNA-binding domain"/>
    <property type="match status" value="1"/>
</dbReference>
<feature type="DNA-binding region" description="H-T-H motif" evidence="5">
    <location>
        <begin position="18"/>
        <end position="37"/>
    </location>
</feature>
<dbReference type="InterPro" id="IPR036388">
    <property type="entry name" value="WH-like_DNA-bd_sf"/>
</dbReference>
<dbReference type="InterPro" id="IPR004408">
    <property type="entry name" value="Biotin_CoA_COase_ligase"/>
</dbReference>
<comment type="catalytic activity">
    <reaction evidence="5">
        <text>biotin + L-lysyl-[protein] + ATP = N(6)-biotinyl-L-lysyl-[protein] + AMP + diphosphate + H(+)</text>
        <dbReference type="Rhea" id="RHEA:11756"/>
        <dbReference type="Rhea" id="RHEA-COMP:9752"/>
        <dbReference type="Rhea" id="RHEA-COMP:10505"/>
        <dbReference type="ChEBI" id="CHEBI:15378"/>
        <dbReference type="ChEBI" id="CHEBI:29969"/>
        <dbReference type="ChEBI" id="CHEBI:30616"/>
        <dbReference type="ChEBI" id="CHEBI:33019"/>
        <dbReference type="ChEBI" id="CHEBI:57586"/>
        <dbReference type="ChEBI" id="CHEBI:83144"/>
        <dbReference type="ChEBI" id="CHEBI:456215"/>
        <dbReference type="EC" id="6.3.4.15"/>
    </reaction>
</comment>
<dbReference type="SUPFAM" id="SSF50037">
    <property type="entry name" value="C-terminal domain of transcriptional repressors"/>
    <property type="match status" value="1"/>
</dbReference>
<evidence type="ECO:0000256" key="5">
    <source>
        <dbReference type="HAMAP-Rule" id="MF_00978"/>
    </source>
</evidence>
<dbReference type="InterPro" id="IPR045864">
    <property type="entry name" value="aa-tRNA-synth_II/BPL/LPL"/>
</dbReference>
<evidence type="ECO:0000259" key="6">
    <source>
        <dbReference type="PROSITE" id="PS51733"/>
    </source>
</evidence>
<dbReference type="Pfam" id="PF03099">
    <property type="entry name" value="BPL_LplA_LipB"/>
    <property type="match status" value="1"/>
</dbReference>
<gene>
    <name evidence="5" type="primary">birA</name>
    <name evidence="7" type="ORF">JOD17_002596</name>
</gene>
<dbReference type="Gene3D" id="3.30.930.10">
    <property type="entry name" value="Bira Bifunctional Protein, Domain 2"/>
    <property type="match status" value="1"/>
</dbReference>
<keyword evidence="5" id="KW-0238">DNA-binding</keyword>
<protein>
    <recommendedName>
        <fullName evidence="5">Bifunctional ligase/repressor BirA</fullName>
    </recommendedName>
    <alternativeName>
        <fullName evidence="5">Biotin--[acetyl-CoA-carboxylase] ligase</fullName>
        <ecNumber evidence="5">6.3.4.15</ecNumber>
    </alternativeName>
    <alternativeName>
        <fullName evidence="5">Biotin--protein ligase</fullName>
    </alternativeName>
    <alternativeName>
        <fullName evidence="5">Biotin-[acetyl-CoA carboxylase] synthetase</fullName>
    </alternativeName>
</protein>
<dbReference type="Proteomes" id="UP000741863">
    <property type="component" value="Unassembled WGS sequence"/>
</dbReference>
<dbReference type="HAMAP" id="MF_00978">
    <property type="entry name" value="Bifunct_BirA"/>
    <property type="match status" value="1"/>
</dbReference>
<keyword evidence="5" id="KW-0804">Transcription</keyword>
<dbReference type="InterPro" id="IPR030855">
    <property type="entry name" value="Bifunct_BirA"/>
</dbReference>
<dbReference type="Gene3D" id="2.30.30.100">
    <property type="match status" value="1"/>
</dbReference>
<dbReference type="PANTHER" id="PTHR12835">
    <property type="entry name" value="BIOTIN PROTEIN LIGASE"/>
    <property type="match status" value="1"/>
</dbReference>
<keyword evidence="3 5" id="KW-0067">ATP-binding</keyword>
<comment type="function">
    <text evidence="5">Acts both as a biotin--[acetyl-CoA-carboxylase] ligase and a repressor.</text>
</comment>
<keyword evidence="4 5" id="KW-0092">Biotin</keyword>
<evidence type="ECO:0000313" key="7">
    <source>
        <dbReference type="EMBL" id="MBM7633502.1"/>
    </source>
</evidence>
<dbReference type="Pfam" id="PF02237">
    <property type="entry name" value="BPL_C"/>
    <property type="match status" value="1"/>
</dbReference>
<evidence type="ECO:0000256" key="3">
    <source>
        <dbReference type="ARBA" id="ARBA00022840"/>
    </source>
</evidence>
<dbReference type="EMBL" id="JAFBEC010000007">
    <property type="protein sequence ID" value="MBM7633502.1"/>
    <property type="molecule type" value="Genomic_DNA"/>
</dbReference>
<dbReference type="RefSeq" id="WP_204698190.1">
    <property type="nucleotide sequence ID" value="NZ_JAFBEC010000007.1"/>
</dbReference>
<dbReference type="SUPFAM" id="SSF55681">
    <property type="entry name" value="Class II aaRS and biotin synthetases"/>
    <property type="match status" value="1"/>
</dbReference>
<keyword evidence="5" id="KW-0678">Repressor</keyword>
<name>A0ABS2PDK0_9BACL</name>